<dbReference type="Proteomes" id="UP000585363">
    <property type="component" value="Unassembled WGS sequence"/>
</dbReference>
<evidence type="ECO:0000256" key="2">
    <source>
        <dbReference type="ARBA" id="ARBA00005722"/>
    </source>
</evidence>
<evidence type="ECO:0000256" key="6">
    <source>
        <dbReference type="SAM" id="SignalP"/>
    </source>
</evidence>
<comment type="subcellular location">
    <subcellularLocation>
        <location evidence="1">Cell outer membrane</location>
    </subcellularLocation>
</comment>
<dbReference type="InterPro" id="IPR010583">
    <property type="entry name" value="MipA"/>
</dbReference>
<dbReference type="GO" id="GO:0009252">
    <property type="term" value="P:peptidoglycan biosynthetic process"/>
    <property type="evidence" value="ECO:0007669"/>
    <property type="project" value="TreeGrafter"/>
</dbReference>
<sequence length="249" mass="27903">MKALPIKALPVAALLALLSQSAQADSWSLGASALVSPDPYRGYDTKFFPVPIINYEGDSFYFRSLMAGYYLWKDQQNQLSLVAGYNPFGFKPSDSDDEQMKRLDKRRGTLMAGVAFSHQEQWGTLRTSLTGDTLNNSNGMVGDLAYLYTFKGDNWALVPGLGLTWNSANQNKYYYGISGAESRRSGLDSYQPGDSFNPYLELSARYNFTPQWQAFFTGRYIRLATEVTDSPMVDKSYTGVVWTGITYNF</sequence>
<accession>A0A848MIC9</accession>
<keyword evidence="5" id="KW-0998">Cell outer membrane</keyword>
<gene>
    <name evidence="7" type="ORF">GW590_07645</name>
</gene>
<dbReference type="PANTHER" id="PTHR38776:SF1">
    <property type="entry name" value="MLTA-INTERACTING PROTEIN-RELATED"/>
    <property type="match status" value="1"/>
</dbReference>
<evidence type="ECO:0000256" key="4">
    <source>
        <dbReference type="ARBA" id="ARBA00023136"/>
    </source>
</evidence>
<protein>
    <submittedName>
        <fullName evidence="7">MipA/OmpV family protein</fullName>
    </submittedName>
</protein>
<organism evidence="7 8">
    <name type="scientific">Rouxiella aceris</name>
    <dbReference type="NCBI Taxonomy" id="2703884"/>
    <lineage>
        <taxon>Bacteria</taxon>
        <taxon>Pseudomonadati</taxon>
        <taxon>Pseudomonadota</taxon>
        <taxon>Gammaproteobacteria</taxon>
        <taxon>Enterobacterales</taxon>
        <taxon>Yersiniaceae</taxon>
        <taxon>Rouxiella</taxon>
    </lineage>
</organism>
<dbReference type="AlphaFoldDB" id="A0A848MIC9"/>
<dbReference type="RefSeq" id="WP_169402422.1">
    <property type="nucleotide sequence ID" value="NZ_JAADJU010000003.1"/>
</dbReference>
<comment type="caution">
    <text evidence="7">The sequence shown here is derived from an EMBL/GenBank/DDBJ whole genome shotgun (WGS) entry which is preliminary data.</text>
</comment>
<comment type="similarity">
    <text evidence="2">Belongs to the MipA/OmpV family.</text>
</comment>
<proteinExistence type="inferred from homology"/>
<evidence type="ECO:0000313" key="8">
    <source>
        <dbReference type="Proteomes" id="UP000585363"/>
    </source>
</evidence>
<name>A0A848MIC9_9GAMM</name>
<reference evidence="7 8" key="2">
    <citation type="submission" date="2020-06" db="EMBL/GenBank/DDBJ databases">
        <title>Polyphasic characterization of a Rahnella strain isolated from tree sap.</title>
        <authorList>
            <person name="Kim I.S."/>
        </authorList>
    </citation>
    <scope>NUCLEOTIDE SEQUENCE [LARGE SCALE GENOMIC DNA]</scope>
    <source>
        <strain evidence="7 8">SAP-1</strain>
    </source>
</reference>
<keyword evidence="4" id="KW-0472">Membrane</keyword>
<dbReference type="GO" id="GO:0009279">
    <property type="term" value="C:cell outer membrane"/>
    <property type="evidence" value="ECO:0007669"/>
    <property type="project" value="UniProtKB-SubCell"/>
</dbReference>
<evidence type="ECO:0000256" key="1">
    <source>
        <dbReference type="ARBA" id="ARBA00004442"/>
    </source>
</evidence>
<reference evidence="7 8" key="1">
    <citation type="submission" date="2020-01" db="EMBL/GenBank/DDBJ databases">
        <authorList>
            <person name="Lee S.D."/>
        </authorList>
    </citation>
    <scope>NUCLEOTIDE SEQUENCE [LARGE SCALE GENOMIC DNA]</scope>
    <source>
        <strain evidence="7 8">SAP-1</strain>
    </source>
</reference>
<keyword evidence="8" id="KW-1185">Reference proteome</keyword>
<feature type="chain" id="PRO_5032792050" evidence="6">
    <location>
        <begin position="25"/>
        <end position="249"/>
    </location>
</feature>
<evidence type="ECO:0000256" key="5">
    <source>
        <dbReference type="ARBA" id="ARBA00023237"/>
    </source>
</evidence>
<keyword evidence="3 6" id="KW-0732">Signal</keyword>
<dbReference type="EMBL" id="JAADJU010000003">
    <property type="protein sequence ID" value="NMP26732.1"/>
    <property type="molecule type" value="Genomic_DNA"/>
</dbReference>
<dbReference type="PANTHER" id="PTHR38776">
    <property type="entry name" value="MLTA-INTERACTING PROTEIN-RELATED"/>
    <property type="match status" value="1"/>
</dbReference>
<feature type="signal peptide" evidence="6">
    <location>
        <begin position="1"/>
        <end position="24"/>
    </location>
</feature>
<dbReference type="Pfam" id="PF06629">
    <property type="entry name" value="MipA"/>
    <property type="match status" value="1"/>
</dbReference>
<evidence type="ECO:0000313" key="7">
    <source>
        <dbReference type="EMBL" id="NMP26732.1"/>
    </source>
</evidence>
<evidence type="ECO:0000256" key="3">
    <source>
        <dbReference type="ARBA" id="ARBA00022729"/>
    </source>
</evidence>